<feature type="domain" description="Alpha-D-phosphohexomutase alpha/beta/alpha" evidence="9">
    <location>
        <begin position="9"/>
        <end position="137"/>
    </location>
</feature>
<comment type="similarity">
    <text evidence="2 7">Belongs to the phosphohexose mutase family.</text>
</comment>
<evidence type="ECO:0000256" key="3">
    <source>
        <dbReference type="ARBA" id="ARBA00022553"/>
    </source>
</evidence>
<dbReference type="InterPro" id="IPR036900">
    <property type="entry name" value="A-D-PHexomutase_C_sf"/>
</dbReference>
<proteinExistence type="inferred from homology"/>
<evidence type="ECO:0000313" key="13">
    <source>
        <dbReference type="Proteomes" id="UP000003277"/>
    </source>
</evidence>
<dbReference type="GO" id="GO:0016868">
    <property type="term" value="F:intramolecular phosphotransferase activity"/>
    <property type="evidence" value="ECO:0007669"/>
    <property type="project" value="InterPro"/>
</dbReference>
<dbReference type="GO" id="GO:0000287">
    <property type="term" value="F:magnesium ion binding"/>
    <property type="evidence" value="ECO:0007669"/>
    <property type="project" value="InterPro"/>
</dbReference>
<dbReference type="Gene3D" id="3.30.310.50">
    <property type="entry name" value="Alpha-D-phosphohexomutase, C-terminal domain"/>
    <property type="match status" value="1"/>
</dbReference>
<evidence type="ECO:0000313" key="12">
    <source>
        <dbReference type="EMBL" id="EHO63251.1"/>
    </source>
</evidence>
<dbReference type="InterPro" id="IPR016066">
    <property type="entry name" value="A-D-PHexomutase_CS"/>
</dbReference>
<dbReference type="Gene3D" id="3.40.120.10">
    <property type="entry name" value="Alpha-D-Glucose-1,6-Bisphosphate, subunit A, domain 3"/>
    <property type="match status" value="3"/>
</dbReference>
<evidence type="ECO:0000256" key="5">
    <source>
        <dbReference type="ARBA" id="ARBA00022842"/>
    </source>
</evidence>
<feature type="domain" description="Alpha-D-phosphohexomutase C-terminal" evidence="8">
    <location>
        <begin position="375"/>
        <end position="449"/>
    </location>
</feature>
<dbReference type="PRINTS" id="PR00509">
    <property type="entry name" value="PGMPMM"/>
</dbReference>
<dbReference type="PANTHER" id="PTHR43771">
    <property type="entry name" value="PHOSPHOMANNOMUTASE"/>
    <property type="match status" value="1"/>
</dbReference>
<name>H1CZQ3_9FIRM</name>
<dbReference type="STRING" id="742743.HMPREF9453_00841"/>
<dbReference type="HOGENOM" id="CLU_016950_9_2_9"/>
<dbReference type="AlphaFoldDB" id="H1CZQ3"/>
<evidence type="ECO:0000256" key="2">
    <source>
        <dbReference type="ARBA" id="ARBA00010231"/>
    </source>
</evidence>
<dbReference type="Pfam" id="PF02879">
    <property type="entry name" value="PGM_PMM_II"/>
    <property type="match status" value="1"/>
</dbReference>
<dbReference type="Pfam" id="PF02880">
    <property type="entry name" value="PGM_PMM_III"/>
    <property type="match status" value="1"/>
</dbReference>
<evidence type="ECO:0000256" key="7">
    <source>
        <dbReference type="RuleBase" id="RU004326"/>
    </source>
</evidence>
<keyword evidence="6" id="KW-0413">Isomerase</keyword>
<keyword evidence="3" id="KW-0597">Phosphoprotein</keyword>
<dbReference type="InterPro" id="IPR005844">
    <property type="entry name" value="A-D-PHexomutase_a/b/a-I"/>
</dbReference>
<keyword evidence="5 7" id="KW-0460">Magnesium</keyword>
<evidence type="ECO:0000256" key="1">
    <source>
        <dbReference type="ARBA" id="ARBA00001946"/>
    </source>
</evidence>
<dbReference type="EMBL" id="ADLT01000018">
    <property type="protein sequence ID" value="EHO63251.1"/>
    <property type="molecule type" value="Genomic_DNA"/>
</dbReference>
<dbReference type="Pfam" id="PF00408">
    <property type="entry name" value="PGM_PMM_IV"/>
    <property type="match status" value="1"/>
</dbReference>
<dbReference type="GO" id="GO:0005975">
    <property type="term" value="P:carbohydrate metabolic process"/>
    <property type="evidence" value="ECO:0007669"/>
    <property type="project" value="InterPro"/>
</dbReference>
<keyword evidence="4 7" id="KW-0479">Metal-binding</keyword>
<protein>
    <recommendedName>
        <fullName evidence="14">Phosphomannomutase</fullName>
    </recommendedName>
</protein>
<dbReference type="PANTHER" id="PTHR43771:SF1">
    <property type="entry name" value="PHOSPHOMANNOMUTASE"/>
    <property type="match status" value="1"/>
</dbReference>
<organism evidence="12 13">
    <name type="scientific">Dialister succinatiphilus YIT 11850</name>
    <dbReference type="NCBI Taxonomy" id="742743"/>
    <lineage>
        <taxon>Bacteria</taxon>
        <taxon>Bacillati</taxon>
        <taxon>Bacillota</taxon>
        <taxon>Negativicutes</taxon>
        <taxon>Veillonellales</taxon>
        <taxon>Veillonellaceae</taxon>
        <taxon>Dialister</taxon>
    </lineage>
</organism>
<dbReference type="InterPro" id="IPR005841">
    <property type="entry name" value="Alpha-D-phosphohexomutase_SF"/>
</dbReference>
<reference evidence="12 13" key="1">
    <citation type="submission" date="2011-11" db="EMBL/GenBank/DDBJ databases">
        <title>The Genome Sequence of Dialister succinatiphilus YIT 11850.</title>
        <authorList>
            <consortium name="The Broad Institute Genome Sequencing Platform"/>
            <person name="Earl A."/>
            <person name="Ward D."/>
            <person name="Feldgarden M."/>
            <person name="Gevers D."/>
            <person name="Morotomi M."/>
            <person name="Young S.K."/>
            <person name="Zeng Q."/>
            <person name="Gargeya S."/>
            <person name="Fitzgerald M."/>
            <person name="Haas B."/>
            <person name="Abouelleil A."/>
            <person name="Alvarado L."/>
            <person name="Arachchi H.M."/>
            <person name="Berlin A."/>
            <person name="Brown A."/>
            <person name="Chapman S.B."/>
            <person name="Dunbar C."/>
            <person name="Gearin G."/>
            <person name="Goldberg J."/>
            <person name="Griggs A."/>
            <person name="Gujja S."/>
            <person name="Heiman D."/>
            <person name="Howarth C."/>
            <person name="Lui A."/>
            <person name="MacDonald P.J.P."/>
            <person name="Montmayeur A."/>
            <person name="Murphy C."/>
            <person name="Neiman D."/>
            <person name="Pearson M."/>
            <person name="Priest M."/>
            <person name="Roberts A."/>
            <person name="Saif S."/>
            <person name="Shea T."/>
            <person name="Sisk P."/>
            <person name="Stolte C."/>
            <person name="Sykes S."/>
            <person name="Wortman J."/>
            <person name="Nusbaum C."/>
            <person name="Birren B."/>
        </authorList>
    </citation>
    <scope>NUCLEOTIDE SEQUENCE [LARGE SCALE GENOMIC DNA]</scope>
    <source>
        <strain evidence="12 13">YIT 11850</strain>
    </source>
</reference>
<dbReference type="InterPro" id="IPR005845">
    <property type="entry name" value="A-D-PHexomutase_a/b/a-II"/>
</dbReference>
<dbReference type="InterPro" id="IPR005843">
    <property type="entry name" value="A-D-PHexomutase_C"/>
</dbReference>
<dbReference type="SUPFAM" id="SSF55957">
    <property type="entry name" value="Phosphoglucomutase, C-terminal domain"/>
    <property type="match status" value="1"/>
</dbReference>
<dbReference type="RefSeq" id="WP_008859345.1">
    <property type="nucleotide sequence ID" value="NZ_JH591187.1"/>
</dbReference>
<dbReference type="PROSITE" id="PS00710">
    <property type="entry name" value="PGM_PMM"/>
    <property type="match status" value="1"/>
</dbReference>
<comment type="caution">
    <text evidence="12">The sequence shown here is derived from an EMBL/GenBank/DDBJ whole genome shotgun (WGS) entry which is preliminary data.</text>
</comment>
<feature type="domain" description="Alpha-D-phosphohexomutase alpha/beta/alpha" evidence="11">
    <location>
        <begin position="260"/>
        <end position="367"/>
    </location>
</feature>
<dbReference type="SUPFAM" id="SSF53738">
    <property type="entry name" value="Phosphoglucomutase, first 3 domains"/>
    <property type="match status" value="3"/>
</dbReference>
<dbReference type="InterPro" id="IPR005846">
    <property type="entry name" value="A-D-PHexomutase_a/b/a-III"/>
</dbReference>
<dbReference type="Proteomes" id="UP000003277">
    <property type="component" value="Unassembled WGS sequence"/>
</dbReference>
<accession>H1CZQ3</accession>
<dbReference type="PATRIC" id="fig|742743.3.peg.855"/>
<evidence type="ECO:0000256" key="4">
    <source>
        <dbReference type="ARBA" id="ARBA00022723"/>
    </source>
</evidence>
<evidence type="ECO:0000259" key="10">
    <source>
        <dbReference type="Pfam" id="PF02879"/>
    </source>
</evidence>
<dbReference type="CDD" id="cd03089">
    <property type="entry name" value="PMM_PGM"/>
    <property type="match status" value="1"/>
</dbReference>
<evidence type="ECO:0000259" key="11">
    <source>
        <dbReference type="Pfam" id="PF02880"/>
    </source>
</evidence>
<evidence type="ECO:0000259" key="9">
    <source>
        <dbReference type="Pfam" id="PF02878"/>
    </source>
</evidence>
<gene>
    <name evidence="12" type="ORF">HMPREF9453_00841</name>
</gene>
<keyword evidence="13" id="KW-1185">Reference proteome</keyword>
<sequence length="455" mass="51307">MEPLPMSHKGFKAYDIRGIVPDEVNEDLAYRVGRAYAALYHPKAMCIGFDVRPSSKKISEAAARGLMDGGSDVYDIGLCGTEMMYYGTFHYGMDGGFMITASHNPSDYNGIKIVREEGIPVSADTGLKDIETLAFSGNFPECGKKGNLFHKEILSDYIASLLSFVDVKAMKPFHIVVNAGNGCANIAFSELKKHLPFHFTELYMDPDGSFPHGVPNPMLEECRKPLVDAVLSEKADLGIAWDGDFDRCFFIDEKGHFVEGYYMVGLLAEYFLKRHKGETIVHDPRVFWCTEKICHELGGKPVESKGGHAFMKETMRRVKGIYGAENSAHHFFRDFSYCDSGMIPWLIVAEIMSEKGKHLGELVEEMEEEFPCSGEINLTVKNSDFILEQVKEKYGKGASRVDLIDGVGIEYDNWRFNLRPSNTEPLIRFNMETKGDRKLLKDKKKEIMDFIHSLE</sequence>
<evidence type="ECO:0000256" key="6">
    <source>
        <dbReference type="ARBA" id="ARBA00023235"/>
    </source>
</evidence>
<evidence type="ECO:0000259" key="8">
    <source>
        <dbReference type="Pfam" id="PF00408"/>
    </source>
</evidence>
<feature type="domain" description="Alpha-D-phosphohexomutase alpha/beta/alpha" evidence="10">
    <location>
        <begin position="156"/>
        <end position="255"/>
    </location>
</feature>
<evidence type="ECO:0008006" key="14">
    <source>
        <dbReference type="Google" id="ProtNLM"/>
    </source>
</evidence>
<comment type="cofactor">
    <cofactor evidence="1">
        <name>Mg(2+)</name>
        <dbReference type="ChEBI" id="CHEBI:18420"/>
    </cofactor>
</comment>
<dbReference type="InterPro" id="IPR016055">
    <property type="entry name" value="A-D-PHexomutase_a/b/a-I/II/III"/>
</dbReference>
<dbReference type="Pfam" id="PF02878">
    <property type="entry name" value="PGM_PMM_I"/>
    <property type="match status" value="1"/>
</dbReference>
<dbReference type="eggNOG" id="COG1109">
    <property type="taxonomic scope" value="Bacteria"/>
</dbReference>